<protein>
    <submittedName>
        <fullName evidence="2">Uncharacterized protein</fullName>
    </submittedName>
</protein>
<sequence>STTTTTTTTTTTITTTTSTITDTTTITTTTSSTTTTTTTTISSTTSTSTTTTTTTTTSNATSTTTSAATPTSTNPFHSSSTTTTTTTTTSSITTTITIRTTASTSSIIMTALTSRTTITTTKSTSVTTSSTGKPTTASTATTSSSTSSIIATVPPCILGTQAYQAYMSVNLILSISDGENGTFFNRTTTIQDLKQGLNAALRSYFPQSFLKLNILMMSNEPVILWKPSINRRKRDVDQTAIIIIVGSSYFIQDQTASEISQSLQNYMLNIDLSTTNGGASTKPSSFSSHYSFFEDTFSTELTTDEINDLNQFC</sequence>
<accession>A0A815SF40</accession>
<comment type="caution">
    <text evidence="2">The sequence shown here is derived from an EMBL/GenBank/DDBJ whole genome shotgun (WGS) entry which is preliminary data.</text>
</comment>
<reference evidence="2" key="1">
    <citation type="submission" date="2021-02" db="EMBL/GenBank/DDBJ databases">
        <authorList>
            <person name="Nowell W R."/>
        </authorList>
    </citation>
    <scope>NUCLEOTIDE SEQUENCE</scope>
</reference>
<evidence type="ECO:0000256" key="1">
    <source>
        <dbReference type="SAM" id="MobiDB-lite"/>
    </source>
</evidence>
<organism evidence="2 3">
    <name type="scientific">Adineta steineri</name>
    <dbReference type="NCBI Taxonomy" id="433720"/>
    <lineage>
        <taxon>Eukaryota</taxon>
        <taxon>Metazoa</taxon>
        <taxon>Spiralia</taxon>
        <taxon>Gnathifera</taxon>
        <taxon>Rotifera</taxon>
        <taxon>Eurotatoria</taxon>
        <taxon>Bdelloidea</taxon>
        <taxon>Adinetida</taxon>
        <taxon>Adinetidae</taxon>
        <taxon>Adineta</taxon>
    </lineage>
</organism>
<dbReference type="EMBL" id="CAJNOG010002097">
    <property type="protein sequence ID" value="CAF1489355.1"/>
    <property type="molecule type" value="Genomic_DNA"/>
</dbReference>
<dbReference type="AlphaFoldDB" id="A0A815SF40"/>
<evidence type="ECO:0000313" key="3">
    <source>
        <dbReference type="Proteomes" id="UP000663845"/>
    </source>
</evidence>
<dbReference type="Proteomes" id="UP000663845">
    <property type="component" value="Unassembled WGS sequence"/>
</dbReference>
<feature type="non-terminal residue" evidence="2">
    <location>
        <position position="1"/>
    </location>
</feature>
<name>A0A815SF40_9BILA</name>
<evidence type="ECO:0000313" key="2">
    <source>
        <dbReference type="EMBL" id="CAF1489355.1"/>
    </source>
</evidence>
<proteinExistence type="predicted"/>
<gene>
    <name evidence="2" type="ORF">JYZ213_LOCUS42834</name>
</gene>
<feature type="region of interest" description="Disordered" evidence="1">
    <location>
        <begin position="42"/>
        <end position="87"/>
    </location>
</feature>